<keyword evidence="6 7" id="KW-0413">Isomerase</keyword>
<dbReference type="RefSeq" id="WP_041865497.1">
    <property type="nucleotide sequence ID" value="NZ_PHHF01000044.1"/>
</dbReference>
<name>A0A2T4HYR0_9SPHN</name>
<evidence type="ECO:0000256" key="6">
    <source>
        <dbReference type="ARBA" id="ARBA00023235"/>
    </source>
</evidence>
<dbReference type="SUPFAM" id="SSF51419">
    <property type="entry name" value="PLP-binding barrel"/>
    <property type="match status" value="1"/>
</dbReference>
<gene>
    <name evidence="11" type="primary">alr</name>
    <name evidence="11" type="ORF">CV103_10960</name>
</gene>
<dbReference type="InterPro" id="IPR029066">
    <property type="entry name" value="PLP-binding_barrel"/>
</dbReference>
<feature type="active site" description="Proton acceptor; specific for L-alanine" evidence="7">
    <location>
        <position position="249"/>
    </location>
</feature>
<dbReference type="InterPro" id="IPR020622">
    <property type="entry name" value="Ala_racemase_pyridoxalP-BS"/>
</dbReference>
<dbReference type="Proteomes" id="UP000241206">
    <property type="component" value="Unassembled WGS sequence"/>
</dbReference>
<evidence type="ECO:0000256" key="8">
    <source>
        <dbReference type="PIRSR" id="PIRSR600821-50"/>
    </source>
</evidence>
<reference evidence="11 12" key="1">
    <citation type="submission" date="2017-11" db="EMBL/GenBank/DDBJ databases">
        <title>Sphingomonas oleivorans sp. nov., isolated from oil-contaminated soil.</title>
        <authorList>
            <person name="Wang L."/>
            <person name="Chen L."/>
        </authorList>
    </citation>
    <scope>NUCLEOTIDE SEQUENCE [LARGE SCALE GENOMIC DNA]</scope>
    <source>
        <strain evidence="11 12">K101</strain>
    </source>
</reference>
<sequence>MTAPVPPLRIDIDSAALVANWRWFAEASGRAVCGAAVKADGYGLGARGVVDRLADAGCRDFFVATWAEAEALGPLADALSLSVLHGLRAEDAEAALASRARPVLNSAAMVARWKALGAGRACDVMIDTGMNRLGLTPEEARSGLLDGLEIDTLMSHLACADEPGHPLNEQQLFTFRGLKAAIPARRYSLANSAGICLGQRYAFGLTRPGLGLYGGIPGPGAEGHVRRVARPHAQILQVRIVPRDATVGYGATFAAPAAMRVAILNVGYADGYLRGFGEGRGRALAGGVPCPVLGRVSMDLLAVDIGAAQDVEEGDWLELDYDPATASIASGLSQYELLTSLGRRYQRCWL</sequence>
<dbReference type="Pfam" id="PF01168">
    <property type="entry name" value="Ala_racemase_N"/>
    <property type="match status" value="1"/>
</dbReference>
<feature type="modified residue" description="N6-(pyridoxal phosphate)lysine" evidence="7 8">
    <location>
        <position position="38"/>
    </location>
</feature>
<feature type="binding site" evidence="7 9">
    <location>
        <position position="298"/>
    </location>
    <ligand>
        <name>substrate</name>
    </ligand>
</feature>
<evidence type="ECO:0000256" key="1">
    <source>
        <dbReference type="ARBA" id="ARBA00000316"/>
    </source>
</evidence>
<dbReference type="SMART" id="SM01005">
    <property type="entry name" value="Ala_racemase_C"/>
    <property type="match status" value="1"/>
</dbReference>
<protein>
    <recommendedName>
        <fullName evidence="4 7">Alanine racemase</fullName>
        <ecNumber evidence="4 7">5.1.1.1</ecNumber>
    </recommendedName>
</protein>
<dbReference type="Gene3D" id="2.40.37.10">
    <property type="entry name" value="Lyase, Ornithine Decarboxylase, Chain A, domain 1"/>
    <property type="match status" value="1"/>
</dbReference>
<comment type="catalytic activity">
    <reaction evidence="1 7">
        <text>L-alanine = D-alanine</text>
        <dbReference type="Rhea" id="RHEA:20249"/>
        <dbReference type="ChEBI" id="CHEBI:57416"/>
        <dbReference type="ChEBI" id="CHEBI:57972"/>
        <dbReference type="EC" id="5.1.1.1"/>
    </reaction>
</comment>
<dbReference type="EMBL" id="PHHF01000044">
    <property type="protein sequence ID" value="PTD21226.1"/>
    <property type="molecule type" value="Genomic_DNA"/>
</dbReference>
<dbReference type="AlphaFoldDB" id="A0A2T4HYR0"/>
<dbReference type="PROSITE" id="PS00395">
    <property type="entry name" value="ALANINE_RACEMASE"/>
    <property type="match status" value="1"/>
</dbReference>
<dbReference type="InterPro" id="IPR009006">
    <property type="entry name" value="Ala_racemase/Decarboxylase_C"/>
</dbReference>
<feature type="binding site" evidence="7 9">
    <location>
        <position position="132"/>
    </location>
    <ligand>
        <name>substrate</name>
    </ligand>
</feature>
<dbReference type="HAMAP" id="MF_01201">
    <property type="entry name" value="Ala_racemase"/>
    <property type="match status" value="1"/>
</dbReference>
<evidence type="ECO:0000259" key="10">
    <source>
        <dbReference type="SMART" id="SM01005"/>
    </source>
</evidence>
<dbReference type="SUPFAM" id="SSF50621">
    <property type="entry name" value="Alanine racemase C-terminal domain-like"/>
    <property type="match status" value="1"/>
</dbReference>
<dbReference type="PRINTS" id="PR00992">
    <property type="entry name" value="ALARACEMASE"/>
</dbReference>
<comment type="similarity">
    <text evidence="3 7">Belongs to the alanine racemase family.</text>
</comment>
<dbReference type="Gene3D" id="3.20.20.10">
    <property type="entry name" value="Alanine racemase"/>
    <property type="match status" value="1"/>
</dbReference>
<comment type="function">
    <text evidence="7">Catalyzes the interconversion of L-alanine and D-alanine. May also act on other amino acids.</text>
</comment>
<comment type="caution">
    <text evidence="11">The sequence shown here is derived from an EMBL/GenBank/DDBJ whole genome shotgun (WGS) entry which is preliminary data.</text>
</comment>
<comment type="cofactor">
    <cofactor evidence="2 7 8">
        <name>pyridoxal 5'-phosphate</name>
        <dbReference type="ChEBI" id="CHEBI:597326"/>
    </cofactor>
</comment>
<evidence type="ECO:0000256" key="2">
    <source>
        <dbReference type="ARBA" id="ARBA00001933"/>
    </source>
</evidence>
<dbReference type="PANTHER" id="PTHR30511:SF0">
    <property type="entry name" value="ALANINE RACEMASE, CATABOLIC-RELATED"/>
    <property type="match status" value="1"/>
</dbReference>
<keyword evidence="12" id="KW-1185">Reference proteome</keyword>
<dbReference type="NCBIfam" id="TIGR00492">
    <property type="entry name" value="alr"/>
    <property type="match status" value="1"/>
</dbReference>
<evidence type="ECO:0000256" key="5">
    <source>
        <dbReference type="ARBA" id="ARBA00022898"/>
    </source>
</evidence>
<evidence type="ECO:0000313" key="11">
    <source>
        <dbReference type="EMBL" id="PTD21226.1"/>
    </source>
</evidence>
<dbReference type="GO" id="GO:0030170">
    <property type="term" value="F:pyridoxal phosphate binding"/>
    <property type="evidence" value="ECO:0007669"/>
    <property type="project" value="UniProtKB-UniRule"/>
</dbReference>
<evidence type="ECO:0000256" key="3">
    <source>
        <dbReference type="ARBA" id="ARBA00007880"/>
    </source>
</evidence>
<feature type="active site" description="Proton acceptor; specific for D-alanine" evidence="7">
    <location>
        <position position="38"/>
    </location>
</feature>
<dbReference type="UniPathway" id="UPA00042">
    <property type="reaction ID" value="UER00497"/>
</dbReference>
<dbReference type="GO" id="GO:0005829">
    <property type="term" value="C:cytosol"/>
    <property type="evidence" value="ECO:0007669"/>
    <property type="project" value="TreeGrafter"/>
</dbReference>
<dbReference type="InterPro" id="IPR000821">
    <property type="entry name" value="Ala_racemase"/>
</dbReference>
<keyword evidence="5 7" id="KW-0663">Pyridoxal phosphate</keyword>
<dbReference type="EC" id="5.1.1.1" evidence="4 7"/>
<accession>A0A2T4HYR0</accession>
<evidence type="ECO:0000256" key="4">
    <source>
        <dbReference type="ARBA" id="ARBA00013089"/>
    </source>
</evidence>
<proteinExistence type="inferred from homology"/>
<comment type="pathway">
    <text evidence="7">Amino-acid biosynthesis; D-alanine biosynthesis; D-alanine from L-alanine: step 1/1.</text>
</comment>
<dbReference type="PANTHER" id="PTHR30511">
    <property type="entry name" value="ALANINE RACEMASE"/>
    <property type="match status" value="1"/>
</dbReference>
<dbReference type="CDD" id="cd00430">
    <property type="entry name" value="PLPDE_III_AR"/>
    <property type="match status" value="1"/>
</dbReference>
<evidence type="ECO:0000256" key="9">
    <source>
        <dbReference type="PIRSR" id="PIRSR600821-52"/>
    </source>
</evidence>
<feature type="domain" description="Alanine racemase C-terminal" evidence="10">
    <location>
        <begin position="228"/>
        <end position="350"/>
    </location>
</feature>
<dbReference type="InterPro" id="IPR001608">
    <property type="entry name" value="Ala_racemase_N"/>
</dbReference>
<evidence type="ECO:0000256" key="7">
    <source>
        <dbReference type="HAMAP-Rule" id="MF_01201"/>
    </source>
</evidence>
<dbReference type="InterPro" id="IPR011079">
    <property type="entry name" value="Ala_racemase_C"/>
</dbReference>
<dbReference type="GO" id="GO:0008784">
    <property type="term" value="F:alanine racemase activity"/>
    <property type="evidence" value="ECO:0007669"/>
    <property type="project" value="UniProtKB-UniRule"/>
</dbReference>
<dbReference type="Pfam" id="PF00842">
    <property type="entry name" value="Ala_racemase_C"/>
    <property type="match status" value="1"/>
</dbReference>
<evidence type="ECO:0000313" key="12">
    <source>
        <dbReference type="Proteomes" id="UP000241206"/>
    </source>
</evidence>
<dbReference type="GO" id="GO:0030632">
    <property type="term" value="P:D-alanine biosynthetic process"/>
    <property type="evidence" value="ECO:0007669"/>
    <property type="project" value="UniProtKB-UniRule"/>
</dbReference>
<organism evidence="11 12">
    <name type="scientific">Edaphosphingomonas fennica</name>
    <dbReference type="NCBI Taxonomy" id="114404"/>
    <lineage>
        <taxon>Bacteria</taxon>
        <taxon>Pseudomonadati</taxon>
        <taxon>Pseudomonadota</taxon>
        <taxon>Alphaproteobacteria</taxon>
        <taxon>Sphingomonadales</taxon>
        <taxon>Rhizorhabdaceae</taxon>
        <taxon>Edaphosphingomonas</taxon>
    </lineage>
</organism>